<dbReference type="KEGG" id="mya:MORIYA_1711"/>
<dbReference type="Proteomes" id="UP000250163">
    <property type="component" value="Chromosome MORIYA"/>
</dbReference>
<evidence type="ECO:0000313" key="1">
    <source>
        <dbReference type="EMBL" id="SQD78189.1"/>
    </source>
</evidence>
<sequence length="41" mass="4850">MFNGLSTETQASHEFEFYVYLFGKGTFIPFNRLPSNRYLNI</sequence>
<organism evidence="1 2">
    <name type="scientific">Moritella yayanosii</name>
    <dbReference type="NCBI Taxonomy" id="69539"/>
    <lineage>
        <taxon>Bacteria</taxon>
        <taxon>Pseudomonadati</taxon>
        <taxon>Pseudomonadota</taxon>
        <taxon>Gammaproteobacteria</taxon>
        <taxon>Alteromonadales</taxon>
        <taxon>Moritellaceae</taxon>
        <taxon>Moritella</taxon>
    </lineage>
</organism>
<name>A0A330LNH9_9GAMM</name>
<dbReference type="AlphaFoldDB" id="A0A330LNH9"/>
<proteinExistence type="predicted"/>
<gene>
    <name evidence="1" type="ORF">MORIYA_1711</name>
</gene>
<keyword evidence="2" id="KW-1185">Reference proteome</keyword>
<reference evidence="2" key="1">
    <citation type="submission" date="2018-05" db="EMBL/GenBank/DDBJ databases">
        <authorList>
            <person name="Cea G.-C."/>
            <person name="William W."/>
        </authorList>
    </citation>
    <scope>NUCLEOTIDE SEQUENCE [LARGE SCALE GENOMIC DNA]</scope>
    <source>
        <strain evidence="2">DB21MT 5</strain>
    </source>
</reference>
<evidence type="ECO:0000313" key="2">
    <source>
        <dbReference type="Proteomes" id="UP000250163"/>
    </source>
</evidence>
<dbReference type="EMBL" id="LS483250">
    <property type="protein sequence ID" value="SQD78189.1"/>
    <property type="molecule type" value="Genomic_DNA"/>
</dbReference>
<accession>A0A330LNH9</accession>
<protein>
    <submittedName>
        <fullName evidence="1">Uncharacterized protein</fullName>
    </submittedName>
</protein>